<dbReference type="PANTHER" id="PTHR34222">
    <property type="entry name" value="GAG_PRE-INTEGRS DOMAIN-CONTAINING PROTEIN"/>
    <property type="match status" value="1"/>
</dbReference>
<dbReference type="PROSITE" id="PS50158">
    <property type="entry name" value="ZF_CCHC"/>
    <property type="match status" value="1"/>
</dbReference>
<organism evidence="3 4">
    <name type="scientific">Lithospermum erythrorhizon</name>
    <name type="common">Purple gromwell</name>
    <name type="synonym">Lithospermum officinale var. erythrorhizon</name>
    <dbReference type="NCBI Taxonomy" id="34254"/>
    <lineage>
        <taxon>Eukaryota</taxon>
        <taxon>Viridiplantae</taxon>
        <taxon>Streptophyta</taxon>
        <taxon>Embryophyta</taxon>
        <taxon>Tracheophyta</taxon>
        <taxon>Spermatophyta</taxon>
        <taxon>Magnoliopsida</taxon>
        <taxon>eudicotyledons</taxon>
        <taxon>Gunneridae</taxon>
        <taxon>Pentapetalae</taxon>
        <taxon>asterids</taxon>
        <taxon>lamiids</taxon>
        <taxon>Boraginales</taxon>
        <taxon>Boraginaceae</taxon>
        <taxon>Boraginoideae</taxon>
        <taxon>Lithospermeae</taxon>
        <taxon>Lithospermum</taxon>
    </lineage>
</organism>
<reference evidence="3 4" key="1">
    <citation type="submission" date="2024-01" db="EMBL/GenBank/DDBJ databases">
        <title>The complete chloroplast genome sequence of Lithospermum erythrorhizon: insights into the phylogenetic relationship among Boraginaceae species and the maternal lineages of purple gromwells.</title>
        <authorList>
            <person name="Okada T."/>
            <person name="Watanabe K."/>
        </authorList>
    </citation>
    <scope>NUCLEOTIDE SEQUENCE [LARGE SCALE GENOMIC DNA]</scope>
</reference>
<dbReference type="GO" id="GO:0008270">
    <property type="term" value="F:zinc ion binding"/>
    <property type="evidence" value="ECO:0007669"/>
    <property type="project" value="UniProtKB-KW"/>
</dbReference>
<keyword evidence="4" id="KW-1185">Reference proteome</keyword>
<accession>A0AAV3PT22</accession>
<dbReference type="EMBL" id="BAABME010002310">
    <property type="protein sequence ID" value="GAA0154067.1"/>
    <property type="molecule type" value="Genomic_DNA"/>
</dbReference>
<gene>
    <name evidence="3" type="ORF">LIER_12155</name>
</gene>
<evidence type="ECO:0000259" key="2">
    <source>
        <dbReference type="PROSITE" id="PS50158"/>
    </source>
</evidence>
<dbReference type="GO" id="GO:0003676">
    <property type="term" value="F:nucleic acid binding"/>
    <property type="evidence" value="ECO:0007669"/>
    <property type="project" value="InterPro"/>
</dbReference>
<sequence>MYREEERMMQFLMGLGEEYDHNRNQILVTDDLPSVAKAYSMIVNLEKQKNIKGGVLENLDHVVMQTRGYGDQRTFDQNRKNNYKRRDVVDKSQLKCEFCGKTGHLKTDCFKLVGYPEWWTNPKANVAGKPRMAVNNVEEMKTPFDQPSYGTNSDEFQNMLTNIVQQEFGSMMKHSGNADNSVNFAGFEKFVGNLSEISSVTCGEKGSWIVDSGASVHLCRDSSLFHSL</sequence>
<evidence type="ECO:0000313" key="3">
    <source>
        <dbReference type="EMBL" id="GAA0154067.1"/>
    </source>
</evidence>
<protein>
    <recommendedName>
        <fullName evidence="2">CCHC-type domain-containing protein</fullName>
    </recommendedName>
</protein>
<keyword evidence="1" id="KW-0862">Zinc</keyword>
<keyword evidence="1" id="KW-0863">Zinc-finger</keyword>
<proteinExistence type="predicted"/>
<evidence type="ECO:0000256" key="1">
    <source>
        <dbReference type="PROSITE-ProRule" id="PRU00047"/>
    </source>
</evidence>
<dbReference type="Gene3D" id="4.10.60.10">
    <property type="entry name" value="Zinc finger, CCHC-type"/>
    <property type="match status" value="1"/>
</dbReference>
<dbReference type="InterPro" id="IPR001878">
    <property type="entry name" value="Znf_CCHC"/>
</dbReference>
<dbReference type="SUPFAM" id="SSF57756">
    <property type="entry name" value="Retrovirus zinc finger-like domains"/>
    <property type="match status" value="1"/>
</dbReference>
<comment type="caution">
    <text evidence="3">The sequence shown here is derived from an EMBL/GenBank/DDBJ whole genome shotgun (WGS) entry which is preliminary data.</text>
</comment>
<feature type="domain" description="CCHC-type" evidence="2">
    <location>
        <begin position="95"/>
        <end position="109"/>
    </location>
</feature>
<dbReference type="PANTHER" id="PTHR34222:SF99">
    <property type="entry name" value="PROTEIN, PUTATIVE-RELATED"/>
    <property type="match status" value="1"/>
</dbReference>
<name>A0AAV3PT22_LITER</name>
<dbReference type="InterPro" id="IPR036875">
    <property type="entry name" value="Znf_CCHC_sf"/>
</dbReference>
<dbReference type="Proteomes" id="UP001454036">
    <property type="component" value="Unassembled WGS sequence"/>
</dbReference>
<evidence type="ECO:0000313" key="4">
    <source>
        <dbReference type="Proteomes" id="UP001454036"/>
    </source>
</evidence>
<keyword evidence="1" id="KW-0479">Metal-binding</keyword>
<dbReference type="AlphaFoldDB" id="A0AAV3PT22"/>